<sequence>MLNEKLLEVISHEGVVAIVTCANNEAHVVNTWNSYLNATEDGRLLIPAAGMRRTQKNIELNNNVKLTFGSKEVMGHQYIGAGFLIEGTAKFLESGSDYDMMKEKFPFLSRVLEITVISAKQTI</sequence>
<dbReference type="Gene3D" id="2.30.110.10">
    <property type="entry name" value="Electron Transport, Fmn-binding Protein, Chain A"/>
    <property type="match status" value="1"/>
</dbReference>
<evidence type="ECO:0000313" key="3">
    <source>
        <dbReference type="Proteomes" id="UP001057868"/>
    </source>
</evidence>
<keyword evidence="3" id="KW-1185">Reference proteome</keyword>
<dbReference type="InterPro" id="IPR012349">
    <property type="entry name" value="Split_barrel_FMN-bd"/>
</dbReference>
<dbReference type="Pfam" id="PF01243">
    <property type="entry name" value="PNPOx_N"/>
    <property type="match status" value="1"/>
</dbReference>
<dbReference type="EMBL" id="BQXY01000003">
    <property type="protein sequence ID" value="GKU25370.1"/>
    <property type="molecule type" value="Genomic_DNA"/>
</dbReference>
<dbReference type="InterPro" id="IPR011576">
    <property type="entry name" value="Pyridox_Oxase_N"/>
</dbReference>
<evidence type="ECO:0000313" key="2">
    <source>
        <dbReference type="EMBL" id="GKU25370.1"/>
    </source>
</evidence>
<evidence type="ECO:0000259" key="1">
    <source>
        <dbReference type="Pfam" id="PF01243"/>
    </source>
</evidence>
<feature type="domain" description="Pyridoxamine 5'-phosphate oxidase N-terminal" evidence="1">
    <location>
        <begin position="3"/>
        <end position="108"/>
    </location>
</feature>
<proteinExistence type="predicted"/>
<name>A0A9W5Y2J8_9CLOT</name>
<comment type="caution">
    <text evidence="2">The sequence shown here is derived from an EMBL/GenBank/DDBJ whole genome shotgun (WGS) entry which is preliminary data.</text>
</comment>
<dbReference type="SUPFAM" id="SSF50475">
    <property type="entry name" value="FMN-binding split barrel"/>
    <property type="match status" value="1"/>
</dbReference>
<dbReference type="Proteomes" id="UP001057868">
    <property type="component" value="Unassembled WGS sequence"/>
</dbReference>
<organism evidence="2 3">
    <name type="scientific">Clostridium folliculivorans</name>
    <dbReference type="NCBI Taxonomy" id="2886038"/>
    <lineage>
        <taxon>Bacteria</taxon>
        <taxon>Bacillati</taxon>
        <taxon>Bacillota</taxon>
        <taxon>Clostridia</taxon>
        <taxon>Eubacteriales</taxon>
        <taxon>Clostridiaceae</taxon>
        <taxon>Clostridium</taxon>
    </lineage>
</organism>
<gene>
    <name evidence="2" type="ORF">CFOLD11_21960</name>
</gene>
<dbReference type="AlphaFoldDB" id="A0A9W5Y2J8"/>
<accession>A0A9W5Y2J8</accession>
<protein>
    <submittedName>
        <fullName evidence="2">FMN-binding protein</fullName>
    </submittedName>
</protein>
<reference evidence="2" key="1">
    <citation type="journal article" date="2023" name="Int. J. Syst. Evol. Microbiol.">
        <title>&lt;i&gt;Clostridium folliculivorans&lt;/i&gt; sp. nov., isolated from soil samples of an organic paddy in Japan.</title>
        <authorList>
            <person name="Tazawa J."/>
            <person name="Kobayashi H."/>
            <person name="Tanizawa Y."/>
            <person name="Uchino A."/>
            <person name="Tanaka F."/>
            <person name="Urashima Y."/>
            <person name="Miura S."/>
            <person name="Sakamoto M."/>
            <person name="Ohkuma M."/>
            <person name="Tohno M."/>
        </authorList>
    </citation>
    <scope>NUCLEOTIDE SEQUENCE</scope>
    <source>
        <strain evidence="2">D1-1</strain>
    </source>
</reference>
<dbReference type="RefSeq" id="WP_261852337.1">
    <property type="nucleotide sequence ID" value="NZ_BQXY01000003.1"/>
</dbReference>